<keyword evidence="4" id="KW-1185">Reference proteome</keyword>
<dbReference type="Gene3D" id="2.30.110.10">
    <property type="entry name" value="Electron Transport, Fmn-binding Protein, Chain A"/>
    <property type="match status" value="1"/>
</dbReference>
<dbReference type="EMBL" id="JBEYXT010000138">
    <property type="protein sequence ID" value="MEU6804416.1"/>
    <property type="molecule type" value="Genomic_DNA"/>
</dbReference>
<name>A0ABV3B4Q4_9ACTN</name>
<gene>
    <name evidence="3" type="ORF">ABZ931_25915</name>
</gene>
<feature type="domain" description="Pyridoxamine 5'-phosphate oxidase N-terminal" evidence="2">
    <location>
        <begin position="17"/>
        <end position="147"/>
    </location>
</feature>
<comment type="caution">
    <text evidence="3">The sequence shown here is derived from an EMBL/GenBank/DDBJ whole genome shotgun (WGS) entry which is preliminary data.</text>
</comment>
<keyword evidence="1" id="KW-0560">Oxidoreductase</keyword>
<sequence>MAATQRRGRKIMMEPGELDAFLGAQRTCRVATVSADGAPHISPLWFVWDGASLWLYSITRSKRWSELRRDPRVAVVVDAGEDYGELRGVELSGTVEVVGEVPRTGEPLAELAEVERLFARKNFGIDDMPHDGRHAWLRLTPDAITSWDFRKLGSL</sequence>
<protein>
    <submittedName>
        <fullName evidence="3">Pyridoxamine 5'-phosphate oxidase family protein</fullName>
    </submittedName>
</protein>
<accession>A0ABV3B4Q4</accession>
<dbReference type="PANTHER" id="PTHR35176">
    <property type="entry name" value="HEME OXYGENASE HI_0854-RELATED"/>
    <property type="match status" value="1"/>
</dbReference>
<evidence type="ECO:0000259" key="2">
    <source>
        <dbReference type="Pfam" id="PF01243"/>
    </source>
</evidence>
<proteinExistence type="predicted"/>
<dbReference type="PANTHER" id="PTHR35176:SF6">
    <property type="entry name" value="HEME OXYGENASE HI_0854-RELATED"/>
    <property type="match status" value="1"/>
</dbReference>
<dbReference type="RefSeq" id="WP_359698369.1">
    <property type="nucleotide sequence ID" value="NZ_JBEYXT010000138.1"/>
</dbReference>
<evidence type="ECO:0000313" key="3">
    <source>
        <dbReference type="EMBL" id="MEU6804416.1"/>
    </source>
</evidence>
<dbReference type="Pfam" id="PF01243">
    <property type="entry name" value="PNPOx_N"/>
    <property type="match status" value="1"/>
</dbReference>
<organism evidence="3 4">
    <name type="scientific">Streptomyces neyagawaensis</name>
    <dbReference type="NCBI Taxonomy" id="42238"/>
    <lineage>
        <taxon>Bacteria</taxon>
        <taxon>Bacillati</taxon>
        <taxon>Actinomycetota</taxon>
        <taxon>Actinomycetes</taxon>
        <taxon>Kitasatosporales</taxon>
        <taxon>Streptomycetaceae</taxon>
        <taxon>Streptomyces</taxon>
    </lineage>
</organism>
<dbReference type="InterPro" id="IPR012349">
    <property type="entry name" value="Split_barrel_FMN-bd"/>
</dbReference>
<evidence type="ECO:0000256" key="1">
    <source>
        <dbReference type="ARBA" id="ARBA00023002"/>
    </source>
</evidence>
<evidence type="ECO:0000313" key="4">
    <source>
        <dbReference type="Proteomes" id="UP001551189"/>
    </source>
</evidence>
<dbReference type="InterPro" id="IPR011576">
    <property type="entry name" value="Pyridox_Oxase_N"/>
</dbReference>
<reference evidence="3 4" key="1">
    <citation type="submission" date="2024-06" db="EMBL/GenBank/DDBJ databases">
        <title>The Natural Products Discovery Center: Release of the First 8490 Sequenced Strains for Exploring Actinobacteria Biosynthetic Diversity.</title>
        <authorList>
            <person name="Kalkreuter E."/>
            <person name="Kautsar S.A."/>
            <person name="Yang D."/>
            <person name="Bader C.D."/>
            <person name="Teijaro C.N."/>
            <person name="Fluegel L."/>
            <person name="Davis C.M."/>
            <person name="Simpson J.R."/>
            <person name="Lauterbach L."/>
            <person name="Steele A.D."/>
            <person name="Gui C."/>
            <person name="Meng S."/>
            <person name="Li G."/>
            <person name="Viehrig K."/>
            <person name="Ye F."/>
            <person name="Su P."/>
            <person name="Kiefer A.F."/>
            <person name="Nichols A."/>
            <person name="Cepeda A.J."/>
            <person name="Yan W."/>
            <person name="Fan B."/>
            <person name="Jiang Y."/>
            <person name="Adhikari A."/>
            <person name="Zheng C.-J."/>
            <person name="Schuster L."/>
            <person name="Cowan T.M."/>
            <person name="Smanski M.J."/>
            <person name="Chevrette M.G."/>
            <person name="De Carvalho L.P.S."/>
            <person name="Shen B."/>
        </authorList>
    </citation>
    <scope>NUCLEOTIDE SEQUENCE [LARGE SCALE GENOMIC DNA]</scope>
    <source>
        <strain evidence="3 4">NPDC046851</strain>
    </source>
</reference>
<dbReference type="SUPFAM" id="SSF50475">
    <property type="entry name" value="FMN-binding split barrel"/>
    <property type="match status" value="1"/>
</dbReference>
<dbReference type="InterPro" id="IPR052019">
    <property type="entry name" value="F420H2_bilvrd_red/Heme_oxyg"/>
</dbReference>
<dbReference type="Proteomes" id="UP001551189">
    <property type="component" value="Unassembled WGS sequence"/>
</dbReference>